<feature type="domain" description="AAA+ ATPase" evidence="1">
    <location>
        <begin position="229"/>
        <end position="422"/>
    </location>
</feature>
<dbReference type="InterPro" id="IPR041664">
    <property type="entry name" value="AAA_16"/>
</dbReference>
<dbReference type="RefSeq" id="WP_205377459.1">
    <property type="nucleotide sequence ID" value="NZ_JAFEJA010000002.1"/>
</dbReference>
<comment type="caution">
    <text evidence="2">The sequence shown here is derived from an EMBL/GenBank/DDBJ whole genome shotgun (WGS) entry which is preliminary data.</text>
</comment>
<accession>A0ABS2V2R5</accession>
<name>A0ABS2V2R5_9ACTN</name>
<protein>
    <submittedName>
        <fullName evidence="2">AAA family ATPase</fullName>
    </submittedName>
</protein>
<gene>
    <name evidence="2" type="ORF">JE024_32435</name>
</gene>
<dbReference type="InterPro" id="IPR029058">
    <property type="entry name" value="AB_hydrolase_fold"/>
</dbReference>
<proteinExistence type="predicted"/>
<organism evidence="2 3">
    <name type="scientific">Streptomyces zhihengii</name>
    <dbReference type="NCBI Taxonomy" id="1818004"/>
    <lineage>
        <taxon>Bacteria</taxon>
        <taxon>Bacillati</taxon>
        <taxon>Actinomycetota</taxon>
        <taxon>Actinomycetes</taxon>
        <taxon>Kitasatosporales</taxon>
        <taxon>Streptomycetaceae</taxon>
        <taxon>Streptomyces</taxon>
    </lineage>
</organism>
<dbReference type="SUPFAM" id="SSF52540">
    <property type="entry name" value="P-loop containing nucleoside triphosphate hydrolases"/>
    <property type="match status" value="1"/>
</dbReference>
<reference evidence="2 3" key="1">
    <citation type="journal article" date="2016" name="Arch. Microbiol.">
        <title>Streptomyces zhihengii sp. nov., isolated from rhizospheric soil of Psammosilene tunicoides.</title>
        <authorList>
            <person name="Huang M.J."/>
            <person name="Fei J.J."/>
            <person name="Salam N."/>
            <person name="Kim C.J."/>
            <person name="Hozzein W.N."/>
            <person name="Xiao M."/>
            <person name="Huang H.Q."/>
            <person name="Li W.J."/>
        </authorList>
    </citation>
    <scope>NUCLEOTIDE SEQUENCE [LARGE SCALE GENOMIC DNA]</scope>
    <source>
        <strain evidence="2 3">YIM T102</strain>
    </source>
</reference>
<evidence type="ECO:0000259" key="1">
    <source>
        <dbReference type="SMART" id="SM00382"/>
    </source>
</evidence>
<dbReference type="InterPro" id="IPR003593">
    <property type="entry name" value="AAA+_ATPase"/>
</dbReference>
<dbReference type="Proteomes" id="UP000664109">
    <property type="component" value="Unassembled WGS sequence"/>
</dbReference>
<evidence type="ECO:0000313" key="3">
    <source>
        <dbReference type="Proteomes" id="UP000664109"/>
    </source>
</evidence>
<sequence length="1469" mass="156239">MTERRLTADRIRALLSAPAAGPAAVPEPVPAARWAYREAAALLGAFEAGALGAGAAERAGAQPDDPALREMLAFDCDRVSTREGHRWRLTAQVRSAALERLRTPERMLRAALSVPGDPADTARAWAQRLLTGRARELASSGVDELHAALTVTQWFASAPGARAALAQHSVDLPEPGEVRGRIELASLLEPLRALVGDRFVGRHHELDMLAAHVGVLPRRGGTPRPTPAGRPRLMIHGPGGVGKSTLIARFVLDHAGEPGARVLPFAYLSFDRADLLPQQPLTLLAEAARQLGLLHPELAPAAAELGAAVRLTLLADHRSSAERARTHSGGRRGHARDERELAELFARLAGSADGDGPVLLVLDTMEQAQRQGGSAMTRLTEFLDVLQSVCPRLRVVLAGRAPLDDASRSAYGTESLELRGFDQALALDFLRHHTGGGEESGGDFLPGVVRRFGTNPLSLKLVAEVIRQGGPGALDDPASRRQLSLLMDPEQLQGALYQRILDHLGDPALRRIASPGLTVRRVTPDVIREVLAGPCGLGDVDPVRAHDLFRLLRAEASLVEDVPGREAVVHRPDVRRAMLLLLRRDDPALMRRIDKKAYRYYHRLGRQETDPALVVEHRAEELYHRMALDQLAGTLDGRWLDAAAPLLESALDELPPRAQVYLSDRLGITVAPSLRAQADEVTWARQAESEAGRLLADGHPEQALALLSERTGEHAGTVALTLLRLRALGALGRTDEARPLIEPALDRASQESAAAFVEIALLGARLEEDAGRFAASQGLLAEAHSALSARQDRTALLSVDTARLRLYRRTGTADAPDARALREDVLARVAEWRTRDLERHPTLVRDLAAEIGDALPHLVPLAARLNGVDLDSGTGRVLGDRLSTADIADFTRHIGPVAPPSEQDAPSVRLGAELPSVNTVARGDLVSEYLLSGADRQTSWRDALVEAYRHEVDQPDHGGPSAPGGRPAFTRDAVVVVPGFLGSELLDTDTSSLVWGQAPGEQLEAWRHRDHPALRFTAADRDDADRAGAGRLRAARLLRGPVWAPYFGGVEPYTPLLETVRSRVVHPDAVLEFAYDWRQPAARNAALLAEAAQRHLTAWRESLRRAGQGGPGRAQPPRLVFVAHALGGLLARAALAHTPGLAADTRVLLTLGTPFEGSVAVAAMLGDRRPRSRAARRMRRAVLTMPGVYDMLPALPCVERGGGAPERLTPADLADFGADAELGTAALEFQRAVRSAPAVLPAHRGVAGIGQPTPQSLRIGHGEAEPLYSALRTRTNGELLRLADGTPVRWDRGGDGLVPRDAAAPGGSTAALCHVTARHGSMTSHPVVLGYVAAVLTEQPGRPVTPESVGAAVPRTAETTARGVPGGTAPGGPIGLVAAGSDSLGLAVPDAVTTGEPWSLRITGAAGLSGVGCTVTDVTTGRPVLAPGLRPDGHGLSGTVTLPWSGLYRIAVSLDGGPPVTELTVAAAR</sequence>
<evidence type="ECO:0000313" key="2">
    <source>
        <dbReference type="EMBL" id="MBM9623310.1"/>
    </source>
</evidence>
<dbReference type="Pfam" id="PF13191">
    <property type="entry name" value="AAA_16"/>
    <property type="match status" value="1"/>
</dbReference>
<dbReference type="EMBL" id="JAFEJA010000002">
    <property type="protein sequence ID" value="MBM9623310.1"/>
    <property type="molecule type" value="Genomic_DNA"/>
</dbReference>
<dbReference type="SUPFAM" id="SSF53474">
    <property type="entry name" value="alpha/beta-Hydrolases"/>
    <property type="match status" value="1"/>
</dbReference>
<keyword evidence="3" id="KW-1185">Reference proteome</keyword>
<dbReference type="InterPro" id="IPR027417">
    <property type="entry name" value="P-loop_NTPase"/>
</dbReference>
<dbReference type="Gene3D" id="3.40.50.1820">
    <property type="entry name" value="alpha/beta hydrolase"/>
    <property type="match status" value="1"/>
</dbReference>
<dbReference type="SMART" id="SM00382">
    <property type="entry name" value="AAA"/>
    <property type="match status" value="1"/>
</dbReference>
<dbReference type="Gene3D" id="3.40.50.300">
    <property type="entry name" value="P-loop containing nucleotide triphosphate hydrolases"/>
    <property type="match status" value="1"/>
</dbReference>